<accession>A0A1P8WG77</accession>
<proteinExistence type="predicted"/>
<organism evidence="1 2">
    <name type="scientific">Fuerstiella marisgermanici</name>
    <dbReference type="NCBI Taxonomy" id="1891926"/>
    <lineage>
        <taxon>Bacteria</taxon>
        <taxon>Pseudomonadati</taxon>
        <taxon>Planctomycetota</taxon>
        <taxon>Planctomycetia</taxon>
        <taxon>Planctomycetales</taxon>
        <taxon>Planctomycetaceae</taxon>
        <taxon>Fuerstiella</taxon>
    </lineage>
</organism>
<dbReference type="Proteomes" id="UP000187735">
    <property type="component" value="Chromosome"/>
</dbReference>
<reference evidence="1 2" key="1">
    <citation type="journal article" date="2016" name="Front. Microbiol.">
        <title>Fuerstia marisgermanicae gen. nov., sp. nov., an Unusual Member of the Phylum Planctomycetes from the German Wadden Sea.</title>
        <authorList>
            <person name="Kohn T."/>
            <person name="Heuer A."/>
            <person name="Jogler M."/>
            <person name="Vollmers J."/>
            <person name="Boedeker C."/>
            <person name="Bunk B."/>
            <person name="Rast P."/>
            <person name="Borchert D."/>
            <person name="Glockner I."/>
            <person name="Freese H.M."/>
            <person name="Klenk H.P."/>
            <person name="Overmann J."/>
            <person name="Kaster A.K."/>
            <person name="Rohde M."/>
            <person name="Wiegand S."/>
            <person name="Jogler C."/>
        </authorList>
    </citation>
    <scope>NUCLEOTIDE SEQUENCE [LARGE SCALE GENOMIC DNA]</scope>
    <source>
        <strain evidence="1 2">NH11</strain>
    </source>
</reference>
<dbReference type="AlphaFoldDB" id="A0A1P8WG77"/>
<dbReference type="RefSeq" id="WP_077024580.1">
    <property type="nucleotide sequence ID" value="NZ_CP017641.1"/>
</dbReference>
<dbReference type="KEGG" id="fmr:Fuma_02670"/>
<protein>
    <submittedName>
        <fullName evidence="1">Uncharacterized protein</fullName>
    </submittedName>
</protein>
<name>A0A1P8WG77_9PLAN</name>
<keyword evidence="2" id="KW-1185">Reference proteome</keyword>
<dbReference type="OrthoDB" id="10018288at2"/>
<dbReference type="EMBL" id="CP017641">
    <property type="protein sequence ID" value="APZ93055.1"/>
    <property type="molecule type" value="Genomic_DNA"/>
</dbReference>
<sequence length="350" mass="36774">MGKCGTTIDAAQETVVLAIDFGEKTIADSPELIEKILKSPKVSKAVEDALMAEAKRLMKKQQGGKAITNEDGTKFLGAVGKKAAGAAEAIAKKEITASKEFGEVKRSLQQLECAFRDSPVGIFLNEKKTGLIIVGSVLALGGVTAMYVSKSGDWPAAQMTKLANKVVRFKVLGNVEIGVKDIEFQPSTRTVKATTFASAKWKAVSTKVSFHAGFKDDRFASTNAKGEIVVNAGKGVKLTGKGGVGYSINPDAPAGSNDVTYDIKMGIAYGTNMGGSSLSVNLAAYAVQEAMQRKQGGTLGASYKFTDLRKGSMSVDLNAGLGRVQKMQPIGPPTNEVAGQVNLGLTIKFP</sequence>
<gene>
    <name evidence="1" type="ORF">Fuma_02670</name>
</gene>
<evidence type="ECO:0000313" key="2">
    <source>
        <dbReference type="Proteomes" id="UP000187735"/>
    </source>
</evidence>
<evidence type="ECO:0000313" key="1">
    <source>
        <dbReference type="EMBL" id="APZ93055.1"/>
    </source>
</evidence>